<dbReference type="RefSeq" id="WP_106521971.1">
    <property type="nucleotide sequence ID" value="NZ_PYGD01000001.1"/>
</dbReference>
<evidence type="ECO:0000313" key="2">
    <source>
        <dbReference type="EMBL" id="PSK95311.1"/>
    </source>
</evidence>
<dbReference type="InterPro" id="IPR000595">
    <property type="entry name" value="cNMP-bd_dom"/>
</dbReference>
<dbReference type="CDD" id="cd00038">
    <property type="entry name" value="CAP_ED"/>
    <property type="match status" value="1"/>
</dbReference>
<dbReference type="EMBL" id="PYGD01000001">
    <property type="protein sequence ID" value="PSK95311.1"/>
    <property type="molecule type" value="Genomic_DNA"/>
</dbReference>
<dbReference type="AlphaFoldDB" id="A0A2P8DDJ7"/>
<evidence type="ECO:0000259" key="1">
    <source>
        <dbReference type="Pfam" id="PF00027"/>
    </source>
</evidence>
<evidence type="ECO:0000313" key="3">
    <source>
        <dbReference type="Proteomes" id="UP000240572"/>
    </source>
</evidence>
<keyword evidence="3" id="KW-1185">Reference proteome</keyword>
<dbReference type="Gene3D" id="2.60.120.10">
    <property type="entry name" value="Jelly Rolls"/>
    <property type="match status" value="1"/>
</dbReference>
<name>A0A2P8DDJ7_9BACT</name>
<dbReference type="Pfam" id="PF00027">
    <property type="entry name" value="cNMP_binding"/>
    <property type="match status" value="1"/>
</dbReference>
<accession>A0A2P8DDJ7</accession>
<gene>
    <name evidence="2" type="ORF">B0I18_1011479</name>
</gene>
<dbReference type="InterPro" id="IPR018490">
    <property type="entry name" value="cNMP-bd_dom_sf"/>
</dbReference>
<dbReference type="Proteomes" id="UP000240572">
    <property type="component" value="Unassembled WGS sequence"/>
</dbReference>
<protein>
    <submittedName>
        <fullName evidence="2">CRP-like cAMP-binding protein</fullName>
    </submittedName>
</protein>
<proteinExistence type="predicted"/>
<dbReference type="InterPro" id="IPR014710">
    <property type="entry name" value="RmlC-like_jellyroll"/>
</dbReference>
<comment type="caution">
    <text evidence="2">The sequence shown here is derived from an EMBL/GenBank/DDBJ whole genome shotgun (WGS) entry which is preliminary data.</text>
</comment>
<dbReference type="SUPFAM" id="SSF51206">
    <property type="entry name" value="cAMP-binding domain-like"/>
    <property type="match status" value="1"/>
</dbReference>
<organism evidence="2 3">
    <name type="scientific">Taibaiella chishuiensis</name>
    <dbReference type="NCBI Taxonomy" id="1434707"/>
    <lineage>
        <taxon>Bacteria</taxon>
        <taxon>Pseudomonadati</taxon>
        <taxon>Bacteroidota</taxon>
        <taxon>Chitinophagia</taxon>
        <taxon>Chitinophagales</taxon>
        <taxon>Chitinophagaceae</taxon>
        <taxon>Taibaiella</taxon>
    </lineage>
</organism>
<sequence>MNKPFSNFLANIKRYTVLTPMEEEELCGLLLLKTVKRKQLLLREGEVCSYEYYVHTGCLRTYYTDGKGTEHNLYFAVEDWWISDLYSRTTGKPAHCTIAALEDSEVIGIRQDDLEAFMIRVPAMERFFRKAYQQALIANHLRSLRMLSVNGQERYKLFREQFPELAGRVPQKHIATFLGLTPEFFNTIHARVLRQDQ</sequence>
<feature type="domain" description="Cyclic nucleotide-binding" evidence="1">
    <location>
        <begin position="33"/>
        <end position="118"/>
    </location>
</feature>
<reference evidence="2 3" key="1">
    <citation type="submission" date="2018-03" db="EMBL/GenBank/DDBJ databases">
        <title>Genomic Encyclopedia of Type Strains, Phase III (KMG-III): the genomes of soil and plant-associated and newly described type strains.</title>
        <authorList>
            <person name="Whitman W."/>
        </authorList>
    </citation>
    <scope>NUCLEOTIDE SEQUENCE [LARGE SCALE GENOMIC DNA]</scope>
    <source>
        <strain evidence="2 3">CGMCC 1.12700</strain>
    </source>
</reference>
<dbReference type="OrthoDB" id="1933280at2"/>